<dbReference type="GO" id="GO:0090313">
    <property type="term" value="P:regulation of protein targeting to membrane"/>
    <property type="evidence" value="ECO:0007669"/>
    <property type="project" value="TreeGrafter"/>
</dbReference>
<organism evidence="6 7">
    <name type="scientific">Dissulfurispira thermophila</name>
    <dbReference type="NCBI Taxonomy" id="2715679"/>
    <lineage>
        <taxon>Bacteria</taxon>
        <taxon>Pseudomonadati</taxon>
        <taxon>Nitrospirota</taxon>
        <taxon>Thermodesulfovibrionia</taxon>
        <taxon>Thermodesulfovibrionales</taxon>
        <taxon>Dissulfurispiraceae</taxon>
        <taxon>Dissulfurispira</taxon>
    </lineage>
</organism>
<proteinExistence type="predicted"/>
<evidence type="ECO:0000313" key="7">
    <source>
        <dbReference type="Proteomes" id="UP000516360"/>
    </source>
</evidence>
<dbReference type="RefSeq" id="WP_203471476.1">
    <property type="nucleotide sequence ID" value="NZ_AP022873.1"/>
</dbReference>
<dbReference type="PANTHER" id="PTHR30441">
    <property type="entry name" value="DUF748 DOMAIN-CONTAINING PROTEIN"/>
    <property type="match status" value="1"/>
</dbReference>
<dbReference type="EMBL" id="AP022873">
    <property type="protein sequence ID" value="BCB96261.1"/>
    <property type="molecule type" value="Genomic_DNA"/>
</dbReference>
<keyword evidence="2" id="KW-0812">Transmembrane</keyword>
<name>A0A7G1H2A3_9BACT</name>
<evidence type="ECO:0000256" key="1">
    <source>
        <dbReference type="ARBA" id="ARBA00004167"/>
    </source>
</evidence>
<evidence type="ECO:0000256" key="2">
    <source>
        <dbReference type="ARBA" id="ARBA00022692"/>
    </source>
</evidence>
<protein>
    <recommendedName>
        <fullName evidence="5">Translocation and assembly module TamB C-terminal domain-containing protein</fullName>
    </recommendedName>
</protein>
<dbReference type="PANTHER" id="PTHR30441:SF8">
    <property type="entry name" value="DUF748 DOMAIN-CONTAINING PROTEIN"/>
    <property type="match status" value="1"/>
</dbReference>
<dbReference type="InterPro" id="IPR052894">
    <property type="entry name" value="AsmA-related"/>
</dbReference>
<feature type="domain" description="Translocation and assembly module TamB C-terminal" evidence="5">
    <location>
        <begin position="1005"/>
        <end position="1345"/>
    </location>
</feature>
<evidence type="ECO:0000256" key="4">
    <source>
        <dbReference type="ARBA" id="ARBA00023136"/>
    </source>
</evidence>
<dbReference type="GO" id="GO:0005886">
    <property type="term" value="C:plasma membrane"/>
    <property type="evidence" value="ECO:0007669"/>
    <property type="project" value="InterPro"/>
</dbReference>
<dbReference type="GO" id="GO:0009306">
    <property type="term" value="P:protein secretion"/>
    <property type="evidence" value="ECO:0007669"/>
    <property type="project" value="InterPro"/>
</dbReference>
<gene>
    <name evidence="6" type="ORF">JZK55_11830</name>
</gene>
<comment type="subcellular location">
    <subcellularLocation>
        <location evidence="1">Membrane</location>
        <topology evidence="1">Single-pass membrane protein</topology>
    </subcellularLocation>
</comment>
<evidence type="ECO:0000313" key="6">
    <source>
        <dbReference type="EMBL" id="BCB96261.1"/>
    </source>
</evidence>
<keyword evidence="7" id="KW-1185">Reference proteome</keyword>
<reference evidence="6 7" key="1">
    <citation type="submission" date="2020-03" db="EMBL/GenBank/DDBJ databases">
        <title>Complete genome sequences of two sulfur-disproportionating bacterial strains T55J and Mzg5.</title>
        <authorList>
            <person name="Umezawa K."/>
            <person name="Kojima H."/>
            <person name="Kato Y."/>
            <person name="Fukui M."/>
        </authorList>
    </citation>
    <scope>NUCLEOTIDE SEQUENCE [LARGE SCALE GENOMIC DNA]</scope>
    <source>
        <strain evidence="6 7">T55J</strain>
    </source>
</reference>
<sequence>MRKKIIYIAILVVFLGISFYALRSPNISNALKKVILPELESMSGRKFIAQRIYINIFPLFIEMKDVKAFDDNGNRILTAERVKGYIEISGLMRKEIVLRRLVIKAPVIQSDAKQVEEITQNIKKYLSEESKMPFKVIVKSIDIGSGAIFFQDKDYSIFSKGINVSTILSDIPRFRISSEDISIIKKGFPEFSSMIEMFFYIKGDDVALKSLKILSHGSEIKTSGIFGTEKLSGEFNTEINLLAESVKKIFGLRNRGEGDIVAHGSIKIDDMKSVQKVWTNRISIDMKIKGNMFLETLMELLSVKEKLQGHLNFDGNIKGYLNNLQGNAKAKLQNGNLFNVEVDSLSCNVSYKDGIMKFTAGSANLYRGTAHAEAAIRLPIVDYYTLKIKVNNVDSKGLFKLIQWDPHIPAGRVSGEIESSGKEFNPHGNFYYISMRSNMSETMNILDRVKKVEGEFKKTGNEIHFPEMFISTDKSSILTSGTIDLKNSTMSFTGKGISNDIKELSSPYFTALSGNGKFICSVSGALKDPVIDLKFSSNAILFSTEQLQIPDVLKKRTINFINAEAEMTYRKNFLAVKNMTAYSLKEHYRASGNVYFRKAKELFELKEPDYDLNISVRNIDIEALSDTFQDAPRFAGNMDADFRLYGRSDDIKASGNVYVKKLSLINRYIVDSADGYVSYARKIFSFDSLHIKRGTSILNVSGTIGLDKRFSFAASGQNIKAADIISDNFSLNGSRSSNHLKDYKIFETMLLSDINIKGKGTFKNPEIELKTSINGGQIKGHSIGKGILRATLINKHVDMIAEFLNGKMSIKGNADITEKLPWFITAELKPARYDFIAAGLLKDVPEDLLLNLTGNIKAHGDREHVNAVATINRMHLYLYGIGFTNSDDIKLILEDKKLSISTLYMKGDVTEFRLTGNMLIGKSYDLLLEGSSSLSPLKALSKTIDVVKGNASFVFSVNGDWEKPKINGGIDINSGTLGFKDINYRLAYLAAYVYIDEDRIIIERATGKLSGGDVNISGIAYLERFSIKKFFLESKLRNITASVSRDFWVNFDGNLYYKGTLDSQTILGDINIKRAKYSERIEWKSWLLKARPKERPKVEVTKLDKTSLNIRASGANLFIDNNVARASIKMDVLMKGTIGQPILIGKVETKEGIVYFRNNEFKILKASVDFANPNQINPYFDIAAETRVRNYNIRLNLDGFIEQFNLSLSSNPTLDETDIFSLLTVGQMGKHLKGLEGGIGVGEATSFITGKMQDVFEERLKTITGFDRVQVDPSVSKSTGTVTPRVTIAKRLLGDKLYVTYSTAVGTGEEQILKLEYTLGKNTSIVGLRDERGGIGGDIKFRFGFK</sequence>
<accession>A0A7G1H2A3</accession>
<dbReference type="KEGG" id="dtp:JZK55_11830"/>
<evidence type="ECO:0000259" key="5">
    <source>
        <dbReference type="Pfam" id="PF04357"/>
    </source>
</evidence>
<dbReference type="InterPro" id="IPR007452">
    <property type="entry name" value="TamB_C"/>
</dbReference>
<keyword evidence="4" id="KW-0472">Membrane</keyword>
<dbReference type="Proteomes" id="UP000516360">
    <property type="component" value="Chromosome"/>
</dbReference>
<evidence type="ECO:0000256" key="3">
    <source>
        <dbReference type="ARBA" id="ARBA00022989"/>
    </source>
</evidence>
<dbReference type="Pfam" id="PF04357">
    <property type="entry name" value="TamB"/>
    <property type="match status" value="1"/>
</dbReference>
<keyword evidence="3" id="KW-1133">Transmembrane helix</keyword>